<reference evidence="4" key="1">
    <citation type="submission" date="2021-05" db="EMBL/GenBank/DDBJ databases">
        <authorList>
            <person name="Alioto T."/>
            <person name="Alioto T."/>
            <person name="Gomez Garrido J."/>
        </authorList>
    </citation>
    <scope>NUCLEOTIDE SEQUENCE</scope>
</reference>
<evidence type="ECO:0000256" key="3">
    <source>
        <dbReference type="PROSITE-ProRule" id="PRU00023"/>
    </source>
</evidence>
<accession>A0A8D8AMU4</accession>
<dbReference type="InterPro" id="IPR050889">
    <property type="entry name" value="Dendritic_Spine_Reg/Scaffold"/>
</dbReference>
<dbReference type="AlphaFoldDB" id="A0A8D8AMU4"/>
<keyword evidence="2 3" id="KW-0040">ANK repeat</keyword>
<dbReference type="EMBL" id="HBUE01035990">
    <property type="protein sequence ID" value="CAG6458749.1"/>
    <property type="molecule type" value="Transcribed_RNA"/>
</dbReference>
<protein>
    <submittedName>
        <fullName evidence="4">Ankyrin-2</fullName>
    </submittedName>
</protein>
<dbReference type="InterPro" id="IPR036770">
    <property type="entry name" value="Ankyrin_rpt-contain_sf"/>
</dbReference>
<dbReference type="PRINTS" id="PR01415">
    <property type="entry name" value="ANKYRIN"/>
</dbReference>
<dbReference type="SUPFAM" id="SSF48403">
    <property type="entry name" value="Ankyrin repeat"/>
    <property type="match status" value="2"/>
</dbReference>
<keyword evidence="1" id="KW-0677">Repeat</keyword>
<feature type="repeat" description="ANK" evidence="3">
    <location>
        <begin position="259"/>
        <end position="291"/>
    </location>
</feature>
<feature type="repeat" description="ANK" evidence="3">
    <location>
        <begin position="325"/>
        <end position="357"/>
    </location>
</feature>
<dbReference type="SMART" id="SM00248">
    <property type="entry name" value="ANK"/>
    <property type="match status" value="11"/>
</dbReference>
<evidence type="ECO:0000256" key="1">
    <source>
        <dbReference type="ARBA" id="ARBA00022737"/>
    </source>
</evidence>
<dbReference type="PROSITE" id="PS50297">
    <property type="entry name" value="ANK_REP_REGION"/>
    <property type="match status" value="7"/>
</dbReference>
<dbReference type="Gene3D" id="1.25.40.20">
    <property type="entry name" value="Ankyrin repeat-containing domain"/>
    <property type="match status" value="3"/>
</dbReference>
<dbReference type="PROSITE" id="PS50088">
    <property type="entry name" value="ANK_REPEAT"/>
    <property type="match status" value="7"/>
</dbReference>
<proteinExistence type="predicted"/>
<feature type="repeat" description="ANK" evidence="3">
    <location>
        <begin position="482"/>
        <end position="514"/>
    </location>
</feature>
<dbReference type="Pfam" id="PF12796">
    <property type="entry name" value="Ank_2"/>
    <property type="match status" value="4"/>
</dbReference>
<dbReference type="PANTHER" id="PTHR24166:SF48">
    <property type="entry name" value="PROTEIN VAPYRIN"/>
    <property type="match status" value="1"/>
</dbReference>
<feature type="repeat" description="ANK" evidence="3">
    <location>
        <begin position="359"/>
        <end position="391"/>
    </location>
</feature>
<dbReference type="InterPro" id="IPR002110">
    <property type="entry name" value="Ankyrin_rpt"/>
</dbReference>
<dbReference type="PANTHER" id="PTHR24166">
    <property type="entry name" value="ROLLING PEBBLES, ISOFORM B"/>
    <property type="match status" value="1"/>
</dbReference>
<feature type="repeat" description="ANK" evidence="3">
    <location>
        <begin position="515"/>
        <end position="547"/>
    </location>
</feature>
<name>A0A8D8AMU4_CULPI</name>
<feature type="repeat" description="ANK" evidence="3">
    <location>
        <begin position="393"/>
        <end position="425"/>
    </location>
</feature>
<dbReference type="Pfam" id="PF00023">
    <property type="entry name" value="Ank"/>
    <property type="match status" value="1"/>
</dbReference>
<feature type="repeat" description="ANK" evidence="3">
    <location>
        <begin position="447"/>
        <end position="479"/>
    </location>
</feature>
<sequence length="587" mass="66009">MLAMYTLFHKRELISVLSDEERTIADLFLREIRNGEEKTGLILKTTDNVCLFVHQTYAEYFCALLIFEKYATLEFESMSFNRFINIFLLQVLRKNESYTIVKFMKSIIKTRHNEIKFRYSKCKILLEILLGDFDVLKQNNFLCSFFMYMIEHSIDENNGNVQLKDVILQARECNKPDVLNVACKLGCIKLVKLIIELSDLSMIRHNCFPLHQAAGYGHADIVAFLLENKYEVDGLAPQSSILNEIIDMWGSVNDKIPRYKGTPLQVAASMGHTKVVELLLANDANVNSKTFYGYTPLYLAVARSSVNLKIFLNTNGIQSISCVFEKVTPLNSASCLGNVKLIELLLKHGADVNVFDTTFELSPLMFACHYGNIDLVKVLLENGACVNSSTKGLGLTALFFAVQNGHYEIADLLLANGALVNIILQNGIASRIGYMNAADCNIYTDMHKITALEIAIIKGYIDIARLLIEYGAQVNSDYTKNNQHSPLHLAAALGYREMVEMLLNKGAKINSCDENDHRPIHVASHYGHANVVDLLLKKGARVGGTDKHNFATPLFFAAFRFHWNVVNVLIKNGVKIRFHSHIPNGCM</sequence>
<evidence type="ECO:0000256" key="2">
    <source>
        <dbReference type="ARBA" id="ARBA00023043"/>
    </source>
</evidence>
<organism evidence="4">
    <name type="scientific">Culex pipiens</name>
    <name type="common">House mosquito</name>
    <dbReference type="NCBI Taxonomy" id="7175"/>
    <lineage>
        <taxon>Eukaryota</taxon>
        <taxon>Metazoa</taxon>
        <taxon>Ecdysozoa</taxon>
        <taxon>Arthropoda</taxon>
        <taxon>Hexapoda</taxon>
        <taxon>Insecta</taxon>
        <taxon>Pterygota</taxon>
        <taxon>Neoptera</taxon>
        <taxon>Endopterygota</taxon>
        <taxon>Diptera</taxon>
        <taxon>Nematocera</taxon>
        <taxon>Culicoidea</taxon>
        <taxon>Culicidae</taxon>
        <taxon>Culicinae</taxon>
        <taxon>Culicini</taxon>
        <taxon>Culex</taxon>
        <taxon>Culex</taxon>
    </lineage>
</organism>
<evidence type="ECO:0000313" key="4">
    <source>
        <dbReference type="EMBL" id="CAG6458749.1"/>
    </source>
</evidence>